<dbReference type="Gramene" id="OPUNC06G13780.1">
    <property type="protein sequence ID" value="OPUNC06G13780.1"/>
    <property type="gene ID" value="OPUNC06G13780"/>
</dbReference>
<dbReference type="GO" id="GO:0008270">
    <property type="term" value="F:zinc ion binding"/>
    <property type="evidence" value="ECO:0007669"/>
    <property type="project" value="UniProtKB-KW"/>
</dbReference>
<dbReference type="AlphaFoldDB" id="A0A0E0LBL9"/>
<sequence length="484" mass="55638">MTVKRKGARWEVIQFVEEHTHPLVRKFSLKKFLRSHRAIPKEEKYFITMLHGVNLLAGRIMQLMSELYGGARNVPYTRKDISNFKSKLGSEYRCRGIPQTIIAHFEEIKKDDPNFFYKIQLDKEDRVQNIFWVDGAARNAYKDFKDCISFDCTYMTNMYNMPCAPFIGINRHRQSIQTTARSEGFNAVLKRYVNPQNNIYNFFLQYKKIQEKITVATDQNEFEAEETIPSMWGNYPMETKALEVYTRPIFNRFQKELIASTLYKLTRISENMYLVEPIGGPVRNYGSKAFIVAANVLDSIYICECCKFERDGILCCHVLKVMTSDFVGQVSDIPEHYILPRWMMVKEPELPPVTSIGEQMQLPPESLKLIRYTNLCTKFTQIAKDTSSNEKAYRMALQRMSSMIDDLAAMKHSRKKQKKAQLAPADPAGGISDIPSASTNPTVQINDLPIIQKQGRPVSTRRKPGVHAKASKTSVRKGLASTEK</sequence>
<evidence type="ECO:0000259" key="3">
    <source>
        <dbReference type="PROSITE" id="PS50966"/>
    </source>
</evidence>
<keyword evidence="5" id="KW-1185">Reference proteome</keyword>
<dbReference type="OMA" id="RISENMY"/>
<reference evidence="4" key="2">
    <citation type="submission" date="2018-05" db="EMBL/GenBank/DDBJ databases">
        <title>OpunRS2 (Oryza punctata Reference Sequence Version 2).</title>
        <authorList>
            <person name="Zhang J."/>
            <person name="Kudrna D."/>
            <person name="Lee S."/>
            <person name="Talag J."/>
            <person name="Welchert J."/>
            <person name="Wing R.A."/>
        </authorList>
    </citation>
    <scope>NUCLEOTIDE SEQUENCE [LARGE SCALE GENOMIC DNA]</scope>
</reference>
<dbReference type="STRING" id="4537.A0A0E0LBL9"/>
<reference evidence="4" key="1">
    <citation type="submission" date="2015-04" db="UniProtKB">
        <authorList>
            <consortium name="EnsemblPlants"/>
        </authorList>
    </citation>
    <scope>IDENTIFICATION</scope>
</reference>
<dbReference type="PROSITE" id="PS50966">
    <property type="entry name" value="ZF_SWIM"/>
    <property type="match status" value="1"/>
</dbReference>
<name>A0A0E0LBL9_ORYPU</name>
<dbReference type="Pfam" id="PF04434">
    <property type="entry name" value="SWIM"/>
    <property type="match status" value="1"/>
</dbReference>
<keyword evidence="1" id="KW-0862">Zinc</keyword>
<dbReference type="eggNOG" id="ENOG502QR4C">
    <property type="taxonomic scope" value="Eukaryota"/>
</dbReference>
<dbReference type="EnsemblPlants" id="OPUNC06G13780.1">
    <property type="protein sequence ID" value="OPUNC06G13780.1"/>
    <property type="gene ID" value="OPUNC06G13780"/>
</dbReference>
<feature type="compositionally biased region" description="Polar residues" evidence="2">
    <location>
        <begin position="435"/>
        <end position="445"/>
    </location>
</feature>
<dbReference type="Proteomes" id="UP000026962">
    <property type="component" value="Chromosome 6"/>
</dbReference>
<feature type="compositionally biased region" description="Basic residues" evidence="2">
    <location>
        <begin position="459"/>
        <end position="470"/>
    </location>
</feature>
<dbReference type="InterPro" id="IPR007527">
    <property type="entry name" value="Znf_SWIM"/>
</dbReference>
<protein>
    <recommendedName>
        <fullName evidence="3">SWIM-type domain-containing protein</fullName>
    </recommendedName>
</protein>
<dbReference type="PANTHER" id="PTHR47718">
    <property type="entry name" value="OS01G0519700 PROTEIN"/>
    <property type="match status" value="1"/>
</dbReference>
<evidence type="ECO:0000313" key="4">
    <source>
        <dbReference type="EnsemblPlants" id="OPUNC06G13780.1"/>
    </source>
</evidence>
<dbReference type="HOGENOM" id="CLU_008459_13_0_1"/>
<evidence type="ECO:0000256" key="1">
    <source>
        <dbReference type="PROSITE-ProRule" id="PRU00325"/>
    </source>
</evidence>
<proteinExistence type="predicted"/>
<organism evidence="4">
    <name type="scientific">Oryza punctata</name>
    <name type="common">Red rice</name>
    <dbReference type="NCBI Taxonomy" id="4537"/>
    <lineage>
        <taxon>Eukaryota</taxon>
        <taxon>Viridiplantae</taxon>
        <taxon>Streptophyta</taxon>
        <taxon>Embryophyta</taxon>
        <taxon>Tracheophyta</taxon>
        <taxon>Spermatophyta</taxon>
        <taxon>Magnoliopsida</taxon>
        <taxon>Liliopsida</taxon>
        <taxon>Poales</taxon>
        <taxon>Poaceae</taxon>
        <taxon>BOP clade</taxon>
        <taxon>Oryzoideae</taxon>
        <taxon>Oryzeae</taxon>
        <taxon>Oryzinae</taxon>
        <taxon>Oryza</taxon>
    </lineage>
</organism>
<feature type="region of interest" description="Disordered" evidence="2">
    <location>
        <begin position="412"/>
        <end position="484"/>
    </location>
</feature>
<feature type="domain" description="SWIM-type" evidence="3">
    <location>
        <begin position="290"/>
        <end position="326"/>
    </location>
</feature>
<accession>A0A0E0LBL9</accession>
<evidence type="ECO:0000256" key="2">
    <source>
        <dbReference type="SAM" id="MobiDB-lite"/>
    </source>
</evidence>
<dbReference type="PANTHER" id="PTHR47718:SF4">
    <property type="entry name" value="PROTEIN FAR1-RELATED SEQUENCE"/>
    <property type="match status" value="1"/>
</dbReference>
<keyword evidence="1" id="KW-0863">Zinc-finger</keyword>
<evidence type="ECO:0000313" key="5">
    <source>
        <dbReference type="Proteomes" id="UP000026962"/>
    </source>
</evidence>
<keyword evidence="1" id="KW-0479">Metal-binding</keyword>